<dbReference type="PIRSF" id="PIRSF004749">
    <property type="entry name" value="Pep_def"/>
    <property type="match status" value="1"/>
</dbReference>
<comment type="cofactor">
    <cofactor evidence="2">
        <name>Fe(2+)</name>
        <dbReference type="ChEBI" id="CHEBI:29033"/>
    </cofactor>
    <text evidence="2">Binds 1 Fe(2+) ion.</text>
</comment>
<dbReference type="NCBIfam" id="TIGR00079">
    <property type="entry name" value="pept_deformyl"/>
    <property type="match status" value="1"/>
</dbReference>
<gene>
    <name evidence="2" type="primary">def</name>
    <name evidence="3" type="ORF">VAMP_59n34</name>
</gene>
<keyword evidence="4" id="KW-1185">Reference proteome</keyword>
<dbReference type="Gene3D" id="3.90.45.10">
    <property type="entry name" value="Peptide deformylase"/>
    <property type="match status" value="1"/>
</dbReference>
<dbReference type="InterPro" id="IPR023635">
    <property type="entry name" value="Peptide_deformylase"/>
</dbReference>
<dbReference type="CDD" id="cd00487">
    <property type="entry name" value="Pep_deformylase"/>
    <property type="match status" value="1"/>
</dbReference>
<feature type="binding site" evidence="2">
    <location>
        <position position="147"/>
    </location>
    <ligand>
        <name>Fe cation</name>
        <dbReference type="ChEBI" id="CHEBI:24875"/>
    </ligand>
</feature>
<keyword evidence="2" id="KW-0408">Iron</keyword>
<dbReference type="PRINTS" id="PR01576">
    <property type="entry name" value="PDEFORMYLASE"/>
</dbReference>
<dbReference type="PANTHER" id="PTHR10458">
    <property type="entry name" value="PEPTIDE DEFORMYLASE"/>
    <property type="match status" value="1"/>
</dbReference>
<comment type="function">
    <text evidence="2">Removes the formyl group from the N-terminal Met of newly synthesized proteins. Requires at least a dipeptide for an efficient rate of reaction. N-terminal L-methionine is a prerequisite for activity but the enzyme has broad specificity at other positions.</text>
</comment>
<keyword evidence="2 3" id="KW-0378">Hydrolase</keyword>
<evidence type="ECO:0000313" key="4">
    <source>
        <dbReference type="Proteomes" id="UP000680365"/>
    </source>
</evidence>
<dbReference type="EC" id="3.5.1.88" evidence="2"/>
<name>A0ABS5QL95_9BACT</name>
<comment type="caution">
    <text evidence="3">The sequence shown here is derived from an EMBL/GenBank/DDBJ whole genome shotgun (WGS) entry which is preliminary data.</text>
</comment>
<dbReference type="RefSeq" id="WP_213349009.1">
    <property type="nucleotide sequence ID" value="NZ_JAEDAM010000028.1"/>
</dbReference>
<reference evidence="3 4" key="1">
    <citation type="journal article" date="2021" name="Nat. Commun.">
        <title>Reductive evolution and unique predatory mode in the CPR bacterium Vampirococcus lugosii.</title>
        <authorList>
            <person name="Moreira D."/>
            <person name="Zivanovic Y."/>
            <person name="Lopez-Archilla A.I."/>
            <person name="Iniesto M."/>
            <person name="Lopez-Garcia P."/>
        </authorList>
    </citation>
    <scope>NUCLEOTIDE SEQUENCE [LARGE SCALE GENOMIC DNA]</scope>
    <source>
        <strain evidence="3">Chiprana</strain>
    </source>
</reference>
<accession>A0ABS5QL95</accession>
<dbReference type="GO" id="GO:0042586">
    <property type="term" value="F:peptide deformylase activity"/>
    <property type="evidence" value="ECO:0007669"/>
    <property type="project" value="UniProtKB-EC"/>
</dbReference>
<comment type="catalytic activity">
    <reaction evidence="2">
        <text>N-terminal N-formyl-L-methionyl-[peptide] + H2O = N-terminal L-methionyl-[peptide] + formate</text>
        <dbReference type="Rhea" id="RHEA:24420"/>
        <dbReference type="Rhea" id="RHEA-COMP:10639"/>
        <dbReference type="Rhea" id="RHEA-COMP:10640"/>
        <dbReference type="ChEBI" id="CHEBI:15377"/>
        <dbReference type="ChEBI" id="CHEBI:15740"/>
        <dbReference type="ChEBI" id="CHEBI:49298"/>
        <dbReference type="ChEBI" id="CHEBI:64731"/>
        <dbReference type="EC" id="3.5.1.88"/>
    </reaction>
</comment>
<dbReference type="SUPFAM" id="SSF56420">
    <property type="entry name" value="Peptide deformylase"/>
    <property type="match status" value="1"/>
</dbReference>
<protein>
    <recommendedName>
        <fullName evidence="2">Peptide deformylase</fullName>
        <shortName evidence="2">PDF</shortName>
        <ecNumber evidence="2">3.5.1.88</ecNumber>
    </recommendedName>
    <alternativeName>
        <fullName evidence="2">Polypeptide deformylase</fullName>
    </alternativeName>
</protein>
<feature type="binding site" evidence="2">
    <location>
        <position position="105"/>
    </location>
    <ligand>
        <name>Fe cation</name>
        <dbReference type="ChEBI" id="CHEBI:24875"/>
    </ligand>
</feature>
<dbReference type="PANTHER" id="PTHR10458:SF22">
    <property type="entry name" value="PEPTIDE DEFORMYLASE"/>
    <property type="match status" value="1"/>
</dbReference>
<keyword evidence="2" id="KW-0648">Protein biosynthesis</keyword>
<comment type="similarity">
    <text evidence="1 2">Belongs to the polypeptide deformylase family.</text>
</comment>
<keyword evidence="2" id="KW-0479">Metal-binding</keyword>
<evidence type="ECO:0000256" key="2">
    <source>
        <dbReference type="HAMAP-Rule" id="MF_00163"/>
    </source>
</evidence>
<feature type="binding site" evidence="2">
    <location>
        <position position="151"/>
    </location>
    <ligand>
        <name>Fe cation</name>
        <dbReference type="ChEBI" id="CHEBI:24875"/>
    </ligand>
</feature>
<dbReference type="Proteomes" id="UP000680365">
    <property type="component" value="Unassembled WGS sequence"/>
</dbReference>
<proteinExistence type="inferred from homology"/>
<dbReference type="HAMAP" id="MF_00163">
    <property type="entry name" value="Pep_deformylase"/>
    <property type="match status" value="1"/>
</dbReference>
<dbReference type="Pfam" id="PF01327">
    <property type="entry name" value="Pep_deformylase"/>
    <property type="match status" value="1"/>
</dbReference>
<dbReference type="EMBL" id="JAEDAM010000028">
    <property type="protein sequence ID" value="MBS8121981.1"/>
    <property type="molecule type" value="Genomic_DNA"/>
</dbReference>
<sequence length="178" mass="20116">MNNNFLIKKYPLQKGKNNTILRNKSDEVETFDKELTKFCSELKKLMFIYDGVGLSAPQIGLNTRVVAISRWNIRGDKRTFIEDLILINPIITKFSSSKNDDIEGCLSLPGIEGIVTRSDKINVSFYNPKGKLIKKQFAGIDARIVQHEVDHLNGILFTDKIKNGNKSGLVLDKFVNLT</sequence>
<dbReference type="NCBIfam" id="NF001159">
    <property type="entry name" value="PRK00150.1-3"/>
    <property type="match status" value="1"/>
</dbReference>
<feature type="active site" evidence="2">
    <location>
        <position position="148"/>
    </location>
</feature>
<evidence type="ECO:0000256" key="1">
    <source>
        <dbReference type="ARBA" id="ARBA00010759"/>
    </source>
</evidence>
<dbReference type="InterPro" id="IPR036821">
    <property type="entry name" value="Peptide_deformylase_sf"/>
</dbReference>
<organism evidence="3 4">
    <name type="scientific">Candidatus Vampirococcus lugosii</name>
    <dbReference type="NCBI Taxonomy" id="2789015"/>
    <lineage>
        <taxon>Bacteria</taxon>
        <taxon>Candidatus Absconditibacteriota</taxon>
        <taxon>Vampirococcus</taxon>
    </lineage>
</organism>
<evidence type="ECO:0000313" key="3">
    <source>
        <dbReference type="EMBL" id="MBS8121981.1"/>
    </source>
</evidence>